<organism evidence="1 2">
    <name type="scientific">Acinetobacter baylyi (strain ATCC 33305 / BD413 / ADP1)</name>
    <dbReference type="NCBI Taxonomy" id="62977"/>
    <lineage>
        <taxon>Bacteria</taxon>
        <taxon>Pseudomonadati</taxon>
        <taxon>Pseudomonadota</taxon>
        <taxon>Gammaproteobacteria</taxon>
        <taxon>Moraxellales</taxon>
        <taxon>Moraxellaceae</taxon>
        <taxon>Acinetobacter</taxon>
    </lineage>
</organism>
<evidence type="ECO:0000313" key="1">
    <source>
        <dbReference type="EMBL" id="CAG69581.1"/>
    </source>
</evidence>
<accession>Q6F8N4</accession>
<dbReference type="eggNOG" id="ENOG5032S9X">
    <property type="taxonomic scope" value="Bacteria"/>
</dbReference>
<proteinExistence type="predicted"/>
<evidence type="ECO:0000313" key="2">
    <source>
        <dbReference type="Proteomes" id="UP000000430"/>
    </source>
</evidence>
<dbReference type="HOGENOM" id="CLU_141672_0_0_6"/>
<dbReference type="AlphaFoldDB" id="Q6F8N4"/>
<reference evidence="1 2" key="1">
    <citation type="journal article" date="2004" name="Nucleic Acids Res.">
        <title>Unique features revealed by the genome sequence of Acinetobacter sp. ADP1, a versatile and naturally transformation competent bacterium.</title>
        <authorList>
            <person name="Barbe V."/>
            <person name="Vallenet D."/>
            <person name="Fonknechten N."/>
            <person name="Kreimeyer A."/>
            <person name="Oztas S."/>
            <person name="Labarre L."/>
            <person name="Cruveiller S."/>
            <person name="Robert C."/>
            <person name="Duprat S."/>
            <person name="Wincker P."/>
            <person name="Ornston L.N."/>
            <person name="Weissenbach J."/>
            <person name="Marliere P."/>
            <person name="Cohen G.N."/>
            <person name="Medigue C."/>
        </authorList>
    </citation>
    <scope>NUCLEOTIDE SEQUENCE [LARGE SCALE GENOMIC DNA]</scope>
    <source>
        <strain evidence="2">ATCC 33305 / BD413 / ADP1</strain>
    </source>
</reference>
<protein>
    <submittedName>
        <fullName evidence="1">Uncharacterized protein</fullName>
    </submittedName>
</protein>
<dbReference type="STRING" id="202950.GCA_001485005_03037"/>
<dbReference type="InterPro" id="IPR043767">
    <property type="entry name" value="DUF5713"/>
</dbReference>
<dbReference type="Pfam" id="PF18977">
    <property type="entry name" value="DUF5713"/>
    <property type="match status" value="1"/>
</dbReference>
<sequence length="106" mass="12351">MLMFNDLLLPMFDDGYYPEVLVAEVKQHILDFFKKIQKNHKSESDIYQLAALTLVRINEMKPLFEDLDSGLDETATDYIAEAMMMVVQEAGYLDIDLEELVANREW</sequence>
<dbReference type="EMBL" id="CR543861">
    <property type="protein sequence ID" value="CAG69581.1"/>
    <property type="molecule type" value="Genomic_DNA"/>
</dbReference>
<dbReference type="Proteomes" id="UP000000430">
    <property type="component" value="Chromosome"/>
</dbReference>
<name>Q6F8N4_ACIAD</name>
<dbReference type="KEGG" id="aci:ACIAD2851"/>
<gene>
    <name evidence="1" type="ordered locus">ACIAD2851</name>
</gene>